<evidence type="ECO:0000313" key="3">
    <source>
        <dbReference type="Proteomes" id="UP001345963"/>
    </source>
</evidence>
<feature type="compositionally biased region" description="Basic and acidic residues" evidence="1">
    <location>
        <begin position="104"/>
        <end position="116"/>
    </location>
</feature>
<accession>A0ABU7B792</accession>
<feature type="non-terminal residue" evidence="2">
    <location>
        <position position="1"/>
    </location>
</feature>
<comment type="caution">
    <text evidence="2">The sequence shown here is derived from an EMBL/GenBank/DDBJ whole genome shotgun (WGS) entry which is preliminary data.</text>
</comment>
<proteinExistence type="predicted"/>
<protein>
    <recommendedName>
        <fullName evidence="4">C2H2-type domain-containing protein</fullName>
    </recommendedName>
</protein>
<keyword evidence="3" id="KW-1185">Reference proteome</keyword>
<evidence type="ECO:0000313" key="2">
    <source>
        <dbReference type="EMBL" id="MED6246258.1"/>
    </source>
</evidence>
<feature type="region of interest" description="Disordered" evidence="1">
    <location>
        <begin position="154"/>
        <end position="222"/>
    </location>
</feature>
<gene>
    <name evidence="2" type="ORF">ATANTOWER_014997</name>
</gene>
<dbReference type="Proteomes" id="UP001345963">
    <property type="component" value="Unassembled WGS sequence"/>
</dbReference>
<name>A0ABU7B792_9TELE</name>
<reference evidence="2 3" key="1">
    <citation type="submission" date="2021-07" db="EMBL/GenBank/DDBJ databases">
        <authorList>
            <person name="Palmer J.M."/>
        </authorList>
    </citation>
    <scope>NUCLEOTIDE SEQUENCE [LARGE SCALE GENOMIC DNA]</scope>
    <source>
        <strain evidence="2 3">AT_MEX2019</strain>
        <tissue evidence="2">Muscle</tissue>
    </source>
</reference>
<sequence length="269" mass="31240">VFHNIMSVTTWKVLDDRFLITEERNFFVDHKIQNSIKIKEESEPQPTADRKEEPEPQPIKEEQVELFIFQDEGQLLVKQETNSPMATLADEEIFNSEPELQQMVERKDEPEPVEIKDEQEEPELIENKEEQGDLCNNEDGEHFVINQEAGIFMRTPGCDRKDSHDQEPNNQNLSTNRLEDENQHQQGSNQKASGSSTDKDPEPEKRHQDTRNHRVNMDNSELKRHKTNLPCCEVCGKCFAKRPELNKTRQHSVSMALSFLSVMNCLPDN</sequence>
<feature type="compositionally biased region" description="Basic and acidic residues" evidence="1">
    <location>
        <begin position="157"/>
        <end position="167"/>
    </location>
</feature>
<evidence type="ECO:0008006" key="4">
    <source>
        <dbReference type="Google" id="ProtNLM"/>
    </source>
</evidence>
<feature type="region of interest" description="Disordered" evidence="1">
    <location>
        <begin position="37"/>
        <end position="61"/>
    </location>
</feature>
<feature type="region of interest" description="Disordered" evidence="1">
    <location>
        <begin position="93"/>
        <end position="126"/>
    </location>
</feature>
<feature type="compositionally biased region" description="Polar residues" evidence="1">
    <location>
        <begin position="184"/>
        <end position="196"/>
    </location>
</feature>
<dbReference type="EMBL" id="JAHUTI010042453">
    <property type="protein sequence ID" value="MED6246258.1"/>
    <property type="molecule type" value="Genomic_DNA"/>
</dbReference>
<feature type="compositionally biased region" description="Basic and acidic residues" evidence="1">
    <location>
        <begin position="197"/>
        <end position="222"/>
    </location>
</feature>
<organism evidence="2 3">
    <name type="scientific">Ataeniobius toweri</name>
    <dbReference type="NCBI Taxonomy" id="208326"/>
    <lineage>
        <taxon>Eukaryota</taxon>
        <taxon>Metazoa</taxon>
        <taxon>Chordata</taxon>
        <taxon>Craniata</taxon>
        <taxon>Vertebrata</taxon>
        <taxon>Euteleostomi</taxon>
        <taxon>Actinopterygii</taxon>
        <taxon>Neopterygii</taxon>
        <taxon>Teleostei</taxon>
        <taxon>Neoteleostei</taxon>
        <taxon>Acanthomorphata</taxon>
        <taxon>Ovalentaria</taxon>
        <taxon>Atherinomorphae</taxon>
        <taxon>Cyprinodontiformes</taxon>
        <taxon>Goodeidae</taxon>
        <taxon>Ataeniobius</taxon>
    </lineage>
</organism>
<evidence type="ECO:0000256" key="1">
    <source>
        <dbReference type="SAM" id="MobiDB-lite"/>
    </source>
</evidence>